<dbReference type="InterPro" id="IPR000551">
    <property type="entry name" value="MerR-type_HTH_dom"/>
</dbReference>
<gene>
    <name evidence="3" type="ORF">ACIB24_18845</name>
</gene>
<evidence type="ECO:0000313" key="3">
    <source>
        <dbReference type="EMBL" id="MFI7589126.1"/>
    </source>
</evidence>
<dbReference type="SUPFAM" id="SSF46955">
    <property type="entry name" value="Putative DNA-binding domain"/>
    <property type="match status" value="1"/>
</dbReference>
<name>A0ABW8ARY2_9ACTN</name>
<evidence type="ECO:0000313" key="4">
    <source>
        <dbReference type="Proteomes" id="UP001612915"/>
    </source>
</evidence>
<reference evidence="3 4" key="1">
    <citation type="submission" date="2024-10" db="EMBL/GenBank/DDBJ databases">
        <title>The Natural Products Discovery Center: Release of the First 8490 Sequenced Strains for Exploring Actinobacteria Biosynthetic Diversity.</title>
        <authorList>
            <person name="Kalkreuter E."/>
            <person name="Kautsar S.A."/>
            <person name="Yang D."/>
            <person name="Bader C.D."/>
            <person name="Teijaro C.N."/>
            <person name="Fluegel L."/>
            <person name="Davis C.M."/>
            <person name="Simpson J.R."/>
            <person name="Lauterbach L."/>
            <person name="Steele A.D."/>
            <person name="Gui C."/>
            <person name="Meng S."/>
            <person name="Li G."/>
            <person name="Viehrig K."/>
            <person name="Ye F."/>
            <person name="Su P."/>
            <person name="Kiefer A.F."/>
            <person name="Nichols A."/>
            <person name="Cepeda A.J."/>
            <person name="Yan W."/>
            <person name="Fan B."/>
            <person name="Jiang Y."/>
            <person name="Adhikari A."/>
            <person name="Zheng C.-J."/>
            <person name="Schuster L."/>
            <person name="Cowan T.M."/>
            <person name="Smanski M.J."/>
            <person name="Chevrette M.G."/>
            <person name="De Carvalho L.P.S."/>
            <person name="Shen B."/>
        </authorList>
    </citation>
    <scope>NUCLEOTIDE SEQUENCE [LARGE SCALE GENOMIC DNA]</scope>
    <source>
        <strain evidence="3 4">NPDC049639</strain>
    </source>
</reference>
<organism evidence="3 4">
    <name type="scientific">Spongisporangium articulatum</name>
    <dbReference type="NCBI Taxonomy" id="3362603"/>
    <lineage>
        <taxon>Bacteria</taxon>
        <taxon>Bacillati</taxon>
        <taxon>Actinomycetota</taxon>
        <taxon>Actinomycetes</taxon>
        <taxon>Kineosporiales</taxon>
        <taxon>Kineosporiaceae</taxon>
        <taxon>Spongisporangium</taxon>
    </lineage>
</organism>
<dbReference type="SMART" id="SM00422">
    <property type="entry name" value="HTH_MERR"/>
    <property type="match status" value="1"/>
</dbReference>
<dbReference type="Proteomes" id="UP001612915">
    <property type="component" value="Unassembled WGS sequence"/>
</dbReference>
<dbReference type="PANTHER" id="PTHR30204:SF93">
    <property type="entry name" value="HTH MERR-TYPE DOMAIN-CONTAINING PROTEIN"/>
    <property type="match status" value="1"/>
</dbReference>
<dbReference type="PROSITE" id="PS50937">
    <property type="entry name" value="HTH_MERR_2"/>
    <property type="match status" value="1"/>
</dbReference>
<dbReference type="Gene3D" id="1.10.1660.10">
    <property type="match status" value="1"/>
</dbReference>
<accession>A0ABW8ARY2</accession>
<evidence type="ECO:0000256" key="1">
    <source>
        <dbReference type="ARBA" id="ARBA00023125"/>
    </source>
</evidence>
<keyword evidence="4" id="KW-1185">Reference proteome</keyword>
<evidence type="ECO:0000259" key="2">
    <source>
        <dbReference type="PROSITE" id="PS50937"/>
    </source>
</evidence>
<protein>
    <submittedName>
        <fullName evidence="3">MerR family transcriptional regulator</fullName>
    </submittedName>
</protein>
<dbReference type="PANTHER" id="PTHR30204">
    <property type="entry name" value="REDOX-CYCLING DRUG-SENSING TRANSCRIPTIONAL ACTIVATOR SOXR"/>
    <property type="match status" value="1"/>
</dbReference>
<dbReference type="EMBL" id="JBITLV010000006">
    <property type="protein sequence ID" value="MFI7589126.1"/>
    <property type="molecule type" value="Genomic_DNA"/>
</dbReference>
<dbReference type="InterPro" id="IPR047057">
    <property type="entry name" value="MerR_fam"/>
</dbReference>
<keyword evidence="1" id="KW-0238">DNA-binding</keyword>
<dbReference type="InterPro" id="IPR009061">
    <property type="entry name" value="DNA-bd_dom_put_sf"/>
</dbReference>
<comment type="caution">
    <text evidence="3">The sequence shown here is derived from an EMBL/GenBank/DDBJ whole genome shotgun (WGS) entry which is preliminary data.</text>
</comment>
<proteinExistence type="predicted"/>
<dbReference type="Pfam" id="PF13411">
    <property type="entry name" value="MerR_1"/>
    <property type="match status" value="1"/>
</dbReference>
<sequence length="259" mass="29222">MDDARYRVEELARETDISVRNIREYQDRGLLPPPERDGRVAIYTDEHAVRLRLIDRLLRRGYTLAVIKDLLEAFAQGRDLHDVLGLEEVVSRPWTEETPTRMTLLELRRLFGWQLTPAIIRRCVRLNILEPHGLRAFIVPSPGLIRAGSDLVKAGIPLRTVIDVIEHVQEEFDLPAERLVQMVFSHVIPADIEGGLPVGEELRQLSDIIATLRPHAQAAAHALFAQSLTRAVNTAFEQVTTRAVGQEQKDAQLEGDTIA</sequence>
<feature type="domain" description="HTH merR-type" evidence="2">
    <location>
        <begin position="5"/>
        <end position="73"/>
    </location>
</feature>
<dbReference type="RefSeq" id="WP_398283504.1">
    <property type="nucleotide sequence ID" value="NZ_JBITLV010000006.1"/>
</dbReference>